<dbReference type="AlphaFoldDB" id="A0A5J5B3Q3"/>
<dbReference type="InterPro" id="IPR050279">
    <property type="entry name" value="Plant_def-hormone_signal"/>
</dbReference>
<dbReference type="GO" id="GO:0005737">
    <property type="term" value="C:cytoplasm"/>
    <property type="evidence" value="ECO:0007669"/>
    <property type="project" value="TreeGrafter"/>
</dbReference>
<dbReference type="EMBL" id="CM018039">
    <property type="protein sequence ID" value="KAA8536502.1"/>
    <property type="molecule type" value="Genomic_DNA"/>
</dbReference>
<dbReference type="GO" id="GO:0005634">
    <property type="term" value="C:nucleus"/>
    <property type="evidence" value="ECO:0007669"/>
    <property type="project" value="TreeGrafter"/>
</dbReference>
<evidence type="ECO:0008006" key="3">
    <source>
        <dbReference type="Google" id="ProtNLM"/>
    </source>
</evidence>
<dbReference type="OrthoDB" id="1880172at2759"/>
<protein>
    <recommendedName>
        <fullName evidence="3">Bet v I/Major latex protein domain-containing protein</fullName>
    </recommendedName>
</protein>
<reference evidence="1 2" key="1">
    <citation type="submission" date="2019-09" db="EMBL/GenBank/DDBJ databases">
        <title>A chromosome-level genome assembly of the Chinese tupelo Nyssa sinensis.</title>
        <authorList>
            <person name="Yang X."/>
            <person name="Kang M."/>
            <person name="Yang Y."/>
            <person name="Xiong H."/>
            <person name="Wang M."/>
            <person name="Zhang Z."/>
            <person name="Wang Z."/>
            <person name="Wu H."/>
            <person name="Ma T."/>
            <person name="Liu J."/>
            <person name="Xi Z."/>
        </authorList>
    </citation>
    <scope>NUCLEOTIDE SEQUENCE [LARGE SCALE GENOMIC DNA]</scope>
    <source>
        <strain evidence="1">J267</strain>
        <tissue evidence="1">Leaf</tissue>
    </source>
</reference>
<dbReference type="Gene3D" id="3.30.530.20">
    <property type="match status" value="2"/>
</dbReference>
<sequence length="80" mass="8750">MYKALILDSHNFIPKIMPQSIKSIEFVQGNGGVGSIEQTNFNEGDVLGDKLQAIAYDVKFEAYGDGGCSCKMTSEYHPVC</sequence>
<name>A0A5J5B3Q3_9ASTE</name>
<dbReference type="GO" id="GO:0009738">
    <property type="term" value="P:abscisic acid-activated signaling pathway"/>
    <property type="evidence" value="ECO:0007669"/>
    <property type="project" value="TreeGrafter"/>
</dbReference>
<dbReference type="Proteomes" id="UP000325577">
    <property type="component" value="Linkage Group LG16"/>
</dbReference>
<gene>
    <name evidence="1" type="ORF">F0562_028980</name>
</gene>
<dbReference type="GO" id="GO:0004864">
    <property type="term" value="F:protein phosphatase inhibitor activity"/>
    <property type="evidence" value="ECO:0007669"/>
    <property type="project" value="TreeGrafter"/>
</dbReference>
<dbReference type="GO" id="GO:0010427">
    <property type="term" value="F:abscisic acid binding"/>
    <property type="evidence" value="ECO:0007669"/>
    <property type="project" value="TreeGrafter"/>
</dbReference>
<evidence type="ECO:0000313" key="1">
    <source>
        <dbReference type="EMBL" id="KAA8536502.1"/>
    </source>
</evidence>
<dbReference type="SUPFAM" id="SSF55961">
    <property type="entry name" value="Bet v1-like"/>
    <property type="match status" value="1"/>
</dbReference>
<dbReference type="PANTHER" id="PTHR31213:SF192">
    <property type="entry name" value="MAJOR ALLERGEN PRU AR 1-LIKE"/>
    <property type="match status" value="1"/>
</dbReference>
<dbReference type="PANTHER" id="PTHR31213">
    <property type="entry name" value="OS08G0374000 PROTEIN-RELATED"/>
    <property type="match status" value="1"/>
</dbReference>
<dbReference type="CDD" id="cd07816">
    <property type="entry name" value="Bet_v1-like"/>
    <property type="match status" value="1"/>
</dbReference>
<organism evidence="1 2">
    <name type="scientific">Nyssa sinensis</name>
    <dbReference type="NCBI Taxonomy" id="561372"/>
    <lineage>
        <taxon>Eukaryota</taxon>
        <taxon>Viridiplantae</taxon>
        <taxon>Streptophyta</taxon>
        <taxon>Embryophyta</taxon>
        <taxon>Tracheophyta</taxon>
        <taxon>Spermatophyta</taxon>
        <taxon>Magnoliopsida</taxon>
        <taxon>eudicotyledons</taxon>
        <taxon>Gunneridae</taxon>
        <taxon>Pentapetalae</taxon>
        <taxon>asterids</taxon>
        <taxon>Cornales</taxon>
        <taxon>Nyssaceae</taxon>
        <taxon>Nyssa</taxon>
    </lineage>
</organism>
<dbReference type="InterPro" id="IPR023393">
    <property type="entry name" value="START-like_dom_sf"/>
</dbReference>
<evidence type="ECO:0000313" key="2">
    <source>
        <dbReference type="Proteomes" id="UP000325577"/>
    </source>
</evidence>
<dbReference type="GO" id="GO:0038023">
    <property type="term" value="F:signaling receptor activity"/>
    <property type="evidence" value="ECO:0007669"/>
    <property type="project" value="TreeGrafter"/>
</dbReference>
<accession>A0A5J5B3Q3</accession>
<keyword evidence="2" id="KW-1185">Reference proteome</keyword>
<proteinExistence type="predicted"/>